<dbReference type="RefSeq" id="WP_317019649.1">
    <property type="nucleotide sequence ID" value="NZ_CP136512.1"/>
</dbReference>
<organism evidence="2 3">
    <name type="scientific">Paraburkholderia kirstenboschensis</name>
    <dbReference type="NCBI Taxonomy" id="1245436"/>
    <lineage>
        <taxon>Bacteria</taxon>
        <taxon>Pseudomonadati</taxon>
        <taxon>Pseudomonadota</taxon>
        <taxon>Betaproteobacteria</taxon>
        <taxon>Burkholderiales</taxon>
        <taxon>Burkholderiaceae</taxon>
        <taxon>Paraburkholderia</taxon>
    </lineage>
</organism>
<gene>
    <name evidence="2" type="ORF">RW095_14620</name>
</gene>
<reference evidence="2 3" key="1">
    <citation type="submission" date="2023-10" db="EMBL/GenBank/DDBJ databases">
        <title>Surface-active antibiotics is a multifunctional adaptation for post-fire microbes.</title>
        <authorList>
            <person name="Liu M.D."/>
            <person name="Du Y."/>
            <person name="Koupaei S.K."/>
            <person name="Kim N.R."/>
            <person name="Zhang W."/>
            <person name="Traxler M.F."/>
        </authorList>
    </citation>
    <scope>NUCLEOTIDE SEQUENCE [LARGE SCALE GENOMIC DNA]</scope>
    <source>
        <strain evidence="2 3">F3</strain>
    </source>
</reference>
<feature type="region of interest" description="Disordered" evidence="1">
    <location>
        <begin position="55"/>
        <end position="78"/>
    </location>
</feature>
<dbReference type="Proteomes" id="UP001302652">
    <property type="component" value="Chromosome 2"/>
</dbReference>
<protein>
    <submittedName>
        <fullName evidence="2">Uncharacterized protein</fullName>
    </submittedName>
</protein>
<proteinExistence type="predicted"/>
<accession>A0ABZ0EIL4</accession>
<dbReference type="EMBL" id="CP136512">
    <property type="protein sequence ID" value="WOD17065.1"/>
    <property type="molecule type" value="Genomic_DNA"/>
</dbReference>
<name>A0ABZ0EIL4_9BURK</name>
<evidence type="ECO:0000313" key="2">
    <source>
        <dbReference type="EMBL" id="WOD17065.1"/>
    </source>
</evidence>
<evidence type="ECO:0000256" key="1">
    <source>
        <dbReference type="SAM" id="MobiDB-lite"/>
    </source>
</evidence>
<evidence type="ECO:0000313" key="3">
    <source>
        <dbReference type="Proteomes" id="UP001302652"/>
    </source>
</evidence>
<keyword evidence="3" id="KW-1185">Reference proteome</keyword>
<sequence length="78" mass="8610">MRTRSTSASGPRRTPHAALQHCVDAALIRQDQFLGSFPHPSTSVGDQVPFFLREDERKHHGGQSTSVALGLLTKRMRA</sequence>